<evidence type="ECO:0000256" key="7">
    <source>
        <dbReference type="ARBA" id="ARBA00022993"/>
    </source>
</evidence>
<evidence type="ECO:0000256" key="8">
    <source>
        <dbReference type="ARBA" id="ARBA00029346"/>
    </source>
</evidence>
<dbReference type="Pfam" id="PF01467">
    <property type="entry name" value="CTP_transf_like"/>
    <property type="match status" value="1"/>
</dbReference>
<reference evidence="11 12" key="1">
    <citation type="submission" date="2019-03" db="EMBL/GenBank/DDBJ databases">
        <title>Genomic features of bacteria from cold environments.</title>
        <authorList>
            <person name="Shen L."/>
        </authorList>
    </citation>
    <scope>NUCLEOTIDE SEQUENCE [LARGE SCALE GENOMIC DNA]</scope>
    <source>
        <strain evidence="12">T3246-1</strain>
    </source>
</reference>
<dbReference type="Proteomes" id="UP000504882">
    <property type="component" value="Unassembled WGS sequence"/>
</dbReference>
<feature type="binding site" evidence="9">
    <location>
        <position position="122"/>
    </location>
    <ligand>
        <name>ATP</name>
        <dbReference type="ChEBI" id="CHEBI:30616"/>
    </ligand>
</feature>
<protein>
    <recommendedName>
        <fullName evidence="9">Phosphopantetheine adenylyltransferase</fullName>
        <ecNumber evidence="9">2.7.7.3</ecNumber>
    </recommendedName>
    <alternativeName>
        <fullName evidence="9">Dephospho-CoA pyrophosphorylase</fullName>
    </alternativeName>
    <alternativeName>
        <fullName evidence="9">Pantetheine-phosphate adenylyltransferase</fullName>
        <shortName evidence="9">PPAT</shortName>
    </alternativeName>
</protein>
<evidence type="ECO:0000313" key="12">
    <source>
        <dbReference type="Proteomes" id="UP000504882"/>
    </source>
</evidence>
<comment type="cofactor">
    <cofactor evidence="9">
        <name>Mg(2+)</name>
        <dbReference type="ChEBI" id="CHEBI:18420"/>
    </cofactor>
</comment>
<comment type="catalytic activity">
    <reaction evidence="8 9">
        <text>(R)-4'-phosphopantetheine + ATP + H(+) = 3'-dephospho-CoA + diphosphate</text>
        <dbReference type="Rhea" id="RHEA:19801"/>
        <dbReference type="ChEBI" id="CHEBI:15378"/>
        <dbReference type="ChEBI" id="CHEBI:30616"/>
        <dbReference type="ChEBI" id="CHEBI:33019"/>
        <dbReference type="ChEBI" id="CHEBI:57328"/>
        <dbReference type="ChEBI" id="CHEBI:61723"/>
        <dbReference type="EC" id="2.7.7.3"/>
    </reaction>
</comment>
<dbReference type="Gene3D" id="3.40.50.620">
    <property type="entry name" value="HUPs"/>
    <property type="match status" value="1"/>
</dbReference>
<sequence>MSDGPGRVGRSGLGGPWRYVIGVTSRIAVCPGSYDPVTLGHLDIVRRALTLFDEVVVVIGINAAKSTLLTPHQRRDLFTDAVADLPGARVLAAPGLIVDVCRDVGASAIVKGLRGGADFDAEQPMTLMNRYLAGVETVYLSSEATLAHISSSMVKEVARYGGDITDLVPPGVADAVYTALGTAPGLGPSARRTESKDDPR</sequence>
<dbReference type="HAMAP" id="MF_00151">
    <property type="entry name" value="PPAT_bact"/>
    <property type="match status" value="1"/>
</dbReference>
<keyword evidence="7 9" id="KW-0173">Coenzyme A biosynthesis</keyword>
<feature type="site" description="Transition state stabilizer" evidence="9">
    <location>
        <position position="41"/>
    </location>
</feature>
<comment type="caution">
    <text evidence="11">The sequence shown here is derived from an EMBL/GenBank/DDBJ whole genome shotgun (WGS) entry which is preliminary data.</text>
</comment>
<feature type="binding site" evidence="9">
    <location>
        <position position="33"/>
    </location>
    <ligand>
        <name>substrate</name>
    </ligand>
</feature>
<dbReference type="PRINTS" id="PR01020">
    <property type="entry name" value="LPSBIOSNTHSS"/>
</dbReference>
<keyword evidence="2 9" id="KW-0808">Transferase</keyword>
<comment type="function">
    <text evidence="9">Reversibly transfers an adenylyl group from ATP to 4'-phosphopantetheine, yielding dephospho-CoA (dPCoA) and pyrophosphate.</text>
</comment>
<accession>A0ABY2E6R4</accession>
<keyword evidence="12" id="KW-1185">Reference proteome</keyword>
<feature type="binding site" evidence="9">
    <location>
        <begin position="33"/>
        <end position="34"/>
    </location>
    <ligand>
        <name>ATP</name>
        <dbReference type="ChEBI" id="CHEBI:30616"/>
    </ligand>
</feature>
<evidence type="ECO:0000313" key="11">
    <source>
        <dbReference type="EMBL" id="TDE95758.1"/>
    </source>
</evidence>
<dbReference type="CDD" id="cd02163">
    <property type="entry name" value="PPAT"/>
    <property type="match status" value="1"/>
</dbReference>
<dbReference type="NCBIfam" id="TIGR01510">
    <property type="entry name" value="coaD_prev_kdtB"/>
    <property type="match status" value="1"/>
</dbReference>
<name>A0ABY2E6R4_9MICO</name>
<evidence type="ECO:0000259" key="10">
    <source>
        <dbReference type="Pfam" id="PF01467"/>
    </source>
</evidence>
<feature type="binding site" evidence="9">
    <location>
        <position position="41"/>
    </location>
    <ligand>
        <name>ATP</name>
        <dbReference type="ChEBI" id="CHEBI:30616"/>
    </ligand>
</feature>
<keyword evidence="6 9" id="KW-0460">Magnesium</keyword>
<comment type="subunit">
    <text evidence="9">Homohexamer.</text>
</comment>
<dbReference type="InterPro" id="IPR001980">
    <property type="entry name" value="PPAT"/>
</dbReference>
<dbReference type="SUPFAM" id="SSF52374">
    <property type="entry name" value="Nucleotidylyl transferase"/>
    <property type="match status" value="1"/>
</dbReference>
<dbReference type="EMBL" id="SMNA01000003">
    <property type="protein sequence ID" value="TDE95758.1"/>
    <property type="molecule type" value="Genomic_DNA"/>
</dbReference>
<keyword evidence="5 9" id="KW-0067">ATP-binding</keyword>
<evidence type="ECO:0000256" key="5">
    <source>
        <dbReference type="ARBA" id="ARBA00022840"/>
    </source>
</evidence>
<keyword evidence="1 9" id="KW-0963">Cytoplasm</keyword>
<evidence type="ECO:0000256" key="3">
    <source>
        <dbReference type="ARBA" id="ARBA00022695"/>
    </source>
</evidence>
<comment type="similarity">
    <text evidence="9">Belongs to the bacterial CoaD family.</text>
</comment>
<proteinExistence type="inferred from homology"/>
<dbReference type="GO" id="GO:0004595">
    <property type="term" value="F:pantetheine-phosphate adenylyltransferase activity"/>
    <property type="evidence" value="ECO:0007669"/>
    <property type="project" value="UniProtKB-EC"/>
</dbReference>
<feature type="binding site" evidence="9">
    <location>
        <begin position="112"/>
        <end position="114"/>
    </location>
    <ligand>
        <name>ATP</name>
        <dbReference type="ChEBI" id="CHEBI:30616"/>
    </ligand>
</feature>
<dbReference type="EC" id="2.7.7.3" evidence="9"/>
<keyword evidence="3 9" id="KW-0548">Nucleotidyltransferase</keyword>
<keyword evidence="4 9" id="KW-0547">Nucleotide-binding</keyword>
<feature type="domain" description="Cytidyltransferase-like" evidence="10">
    <location>
        <begin position="29"/>
        <end position="156"/>
    </location>
</feature>
<feature type="binding site" evidence="9">
    <location>
        <position position="97"/>
    </location>
    <ligand>
        <name>substrate</name>
    </ligand>
</feature>
<evidence type="ECO:0000256" key="2">
    <source>
        <dbReference type="ARBA" id="ARBA00022679"/>
    </source>
</evidence>
<gene>
    <name evidence="9 11" type="primary">coaD</name>
    <name evidence="11" type="ORF">EXU48_05685</name>
</gene>
<evidence type="ECO:0000256" key="6">
    <source>
        <dbReference type="ARBA" id="ARBA00022842"/>
    </source>
</evidence>
<comment type="pathway">
    <text evidence="9">Cofactor biosynthesis; coenzyme A biosynthesis; CoA from (R)-pantothenate: step 4/5.</text>
</comment>
<evidence type="ECO:0000256" key="4">
    <source>
        <dbReference type="ARBA" id="ARBA00022741"/>
    </source>
</evidence>
<evidence type="ECO:0000256" key="9">
    <source>
        <dbReference type="HAMAP-Rule" id="MF_00151"/>
    </source>
</evidence>
<dbReference type="NCBIfam" id="TIGR00125">
    <property type="entry name" value="cyt_tran_rel"/>
    <property type="match status" value="1"/>
</dbReference>
<dbReference type="InterPro" id="IPR014729">
    <property type="entry name" value="Rossmann-like_a/b/a_fold"/>
</dbReference>
<feature type="binding site" evidence="9">
    <location>
        <position position="111"/>
    </location>
    <ligand>
        <name>substrate</name>
    </ligand>
</feature>
<dbReference type="InterPro" id="IPR004821">
    <property type="entry name" value="Cyt_trans-like"/>
</dbReference>
<dbReference type="PANTHER" id="PTHR21342">
    <property type="entry name" value="PHOSPHOPANTETHEINE ADENYLYLTRANSFERASE"/>
    <property type="match status" value="1"/>
</dbReference>
<organism evidence="11 12">
    <name type="scientific">Occultella glacieicola</name>
    <dbReference type="NCBI Taxonomy" id="2518684"/>
    <lineage>
        <taxon>Bacteria</taxon>
        <taxon>Bacillati</taxon>
        <taxon>Actinomycetota</taxon>
        <taxon>Actinomycetes</taxon>
        <taxon>Micrococcales</taxon>
        <taxon>Ruaniaceae</taxon>
        <taxon>Occultella</taxon>
    </lineage>
</organism>
<comment type="subcellular location">
    <subcellularLocation>
        <location evidence="9">Cytoplasm</location>
    </subcellularLocation>
</comment>
<dbReference type="PANTHER" id="PTHR21342:SF1">
    <property type="entry name" value="PHOSPHOPANTETHEINE ADENYLYLTRANSFERASE"/>
    <property type="match status" value="1"/>
</dbReference>
<feature type="binding site" evidence="9">
    <location>
        <position position="65"/>
    </location>
    <ligand>
        <name>substrate</name>
    </ligand>
</feature>
<feature type="binding site" evidence="9">
    <location>
        <begin position="146"/>
        <end position="152"/>
    </location>
    <ligand>
        <name>ATP</name>
        <dbReference type="ChEBI" id="CHEBI:30616"/>
    </ligand>
</feature>
<evidence type="ECO:0000256" key="1">
    <source>
        <dbReference type="ARBA" id="ARBA00022490"/>
    </source>
</evidence>